<dbReference type="PANTHER" id="PTHR30055:SF226">
    <property type="entry name" value="HTH-TYPE TRANSCRIPTIONAL REGULATOR PKSA"/>
    <property type="match status" value="1"/>
</dbReference>
<dbReference type="GO" id="GO:0045892">
    <property type="term" value="P:negative regulation of DNA-templated transcription"/>
    <property type="evidence" value="ECO:0007669"/>
    <property type="project" value="UniProtKB-ARBA"/>
</dbReference>
<dbReference type="FunFam" id="1.10.10.60:FF:000141">
    <property type="entry name" value="TetR family transcriptional regulator"/>
    <property type="match status" value="1"/>
</dbReference>
<evidence type="ECO:0000256" key="2">
    <source>
        <dbReference type="ARBA" id="ARBA00023125"/>
    </source>
</evidence>
<dbReference type="PANTHER" id="PTHR30055">
    <property type="entry name" value="HTH-TYPE TRANSCRIPTIONAL REGULATOR RUTR"/>
    <property type="match status" value="1"/>
</dbReference>
<dbReference type="RefSeq" id="WP_133850101.1">
    <property type="nucleotide sequence ID" value="NZ_SNXZ01000002.1"/>
</dbReference>
<dbReference type="Pfam" id="PF00440">
    <property type="entry name" value="TetR_N"/>
    <property type="match status" value="1"/>
</dbReference>
<dbReference type="SUPFAM" id="SSF46689">
    <property type="entry name" value="Homeodomain-like"/>
    <property type="match status" value="1"/>
</dbReference>
<organism evidence="6 7">
    <name type="scientific">Labedaea rhizosphaerae</name>
    <dbReference type="NCBI Taxonomy" id="598644"/>
    <lineage>
        <taxon>Bacteria</taxon>
        <taxon>Bacillati</taxon>
        <taxon>Actinomycetota</taxon>
        <taxon>Actinomycetes</taxon>
        <taxon>Pseudonocardiales</taxon>
        <taxon>Pseudonocardiaceae</taxon>
        <taxon>Labedaea</taxon>
    </lineage>
</organism>
<evidence type="ECO:0000256" key="1">
    <source>
        <dbReference type="ARBA" id="ARBA00023015"/>
    </source>
</evidence>
<comment type="caution">
    <text evidence="6">The sequence shown here is derived from an EMBL/GenBank/DDBJ whole genome shotgun (WGS) entry which is preliminary data.</text>
</comment>
<accession>A0A4R6SIN1</accession>
<dbReference type="AlphaFoldDB" id="A0A4R6SIN1"/>
<protein>
    <submittedName>
        <fullName evidence="6">TetR family transcriptional regulator</fullName>
    </submittedName>
</protein>
<gene>
    <name evidence="6" type="ORF">EV186_1021402</name>
</gene>
<dbReference type="PRINTS" id="PR00455">
    <property type="entry name" value="HTHTETR"/>
</dbReference>
<name>A0A4R6SIN1_LABRH</name>
<feature type="domain" description="HTH tetR-type" evidence="5">
    <location>
        <begin position="2"/>
        <end position="62"/>
    </location>
</feature>
<dbReference type="OrthoDB" id="3186364at2"/>
<sequence>MSDTRQKILDIATELFAERGYAATSLSDIAERLGTSKAALYYHFRSKGAILDALVSEPLTAFTKLAAAARDLPPRDLLAAILDTAIAMRTLFELLDKDPSTRKHLDADATRATSAQVNATLVAVLAGPDPTAGSTARAHAAYATVKNAALAILAQGGDLDDLTRRELLAAAVRALEPGA</sequence>
<dbReference type="Proteomes" id="UP000295444">
    <property type="component" value="Unassembled WGS sequence"/>
</dbReference>
<dbReference type="InterPro" id="IPR050109">
    <property type="entry name" value="HTH-type_TetR-like_transc_reg"/>
</dbReference>
<dbReference type="GO" id="GO:0000976">
    <property type="term" value="F:transcription cis-regulatory region binding"/>
    <property type="evidence" value="ECO:0007669"/>
    <property type="project" value="TreeGrafter"/>
</dbReference>
<reference evidence="6 7" key="1">
    <citation type="submission" date="2019-03" db="EMBL/GenBank/DDBJ databases">
        <title>Genomic Encyclopedia of Type Strains, Phase IV (KMG-IV): sequencing the most valuable type-strain genomes for metagenomic binning, comparative biology and taxonomic classification.</title>
        <authorList>
            <person name="Goeker M."/>
        </authorList>
    </citation>
    <scope>NUCLEOTIDE SEQUENCE [LARGE SCALE GENOMIC DNA]</scope>
    <source>
        <strain evidence="6 7">DSM 45361</strain>
    </source>
</reference>
<keyword evidence="3" id="KW-0804">Transcription</keyword>
<feature type="DNA-binding region" description="H-T-H motif" evidence="4">
    <location>
        <begin position="25"/>
        <end position="44"/>
    </location>
</feature>
<keyword evidence="7" id="KW-1185">Reference proteome</keyword>
<dbReference type="GO" id="GO:0003700">
    <property type="term" value="F:DNA-binding transcription factor activity"/>
    <property type="evidence" value="ECO:0007669"/>
    <property type="project" value="TreeGrafter"/>
</dbReference>
<dbReference type="InterPro" id="IPR001647">
    <property type="entry name" value="HTH_TetR"/>
</dbReference>
<proteinExistence type="predicted"/>
<dbReference type="InterPro" id="IPR009057">
    <property type="entry name" value="Homeodomain-like_sf"/>
</dbReference>
<keyword evidence="2 4" id="KW-0238">DNA-binding</keyword>
<evidence type="ECO:0000313" key="7">
    <source>
        <dbReference type="Proteomes" id="UP000295444"/>
    </source>
</evidence>
<evidence type="ECO:0000313" key="6">
    <source>
        <dbReference type="EMBL" id="TDQ01533.1"/>
    </source>
</evidence>
<evidence type="ECO:0000259" key="5">
    <source>
        <dbReference type="PROSITE" id="PS50977"/>
    </source>
</evidence>
<keyword evidence="1" id="KW-0805">Transcription regulation</keyword>
<evidence type="ECO:0000256" key="3">
    <source>
        <dbReference type="ARBA" id="ARBA00023163"/>
    </source>
</evidence>
<dbReference type="EMBL" id="SNXZ01000002">
    <property type="protein sequence ID" value="TDQ01533.1"/>
    <property type="molecule type" value="Genomic_DNA"/>
</dbReference>
<dbReference type="Gene3D" id="1.10.357.10">
    <property type="entry name" value="Tetracycline Repressor, domain 2"/>
    <property type="match status" value="1"/>
</dbReference>
<dbReference type="PROSITE" id="PS50977">
    <property type="entry name" value="HTH_TETR_2"/>
    <property type="match status" value="1"/>
</dbReference>
<evidence type="ECO:0000256" key="4">
    <source>
        <dbReference type="PROSITE-ProRule" id="PRU00335"/>
    </source>
</evidence>